<gene>
    <name evidence="3" type="ORF">BSF38_04468</name>
</gene>
<reference evidence="4" key="1">
    <citation type="submission" date="2016-12" db="EMBL/GenBank/DDBJ databases">
        <title>Comparative genomics of four Isosphaeraceae planctomycetes: a common pool of plasmids and glycoside hydrolase genes.</title>
        <authorList>
            <person name="Ivanova A."/>
        </authorList>
    </citation>
    <scope>NUCLEOTIDE SEQUENCE [LARGE SCALE GENOMIC DNA]</scope>
    <source>
        <strain evidence="4">PX4</strain>
    </source>
</reference>
<protein>
    <recommendedName>
        <fullName evidence="2">Methyltransferase type 11 domain-containing protein</fullName>
    </recommendedName>
</protein>
<dbReference type="GO" id="GO:0008757">
    <property type="term" value="F:S-adenosylmethionine-dependent methyltransferase activity"/>
    <property type="evidence" value="ECO:0007669"/>
    <property type="project" value="InterPro"/>
</dbReference>
<dbReference type="STRING" id="1387353.BSF38_04468"/>
<dbReference type="KEGG" id="pbor:BSF38_04468"/>
<dbReference type="Proteomes" id="UP000186309">
    <property type="component" value="Chromosome"/>
</dbReference>
<evidence type="ECO:0000259" key="2">
    <source>
        <dbReference type="Pfam" id="PF08241"/>
    </source>
</evidence>
<dbReference type="InterPro" id="IPR029063">
    <property type="entry name" value="SAM-dependent_MTases_sf"/>
</dbReference>
<evidence type="ECO:0000256" key="1">
    <source>
        <dbReference type="SAM" id="MobiDB-lite"/>
    </source>
</evidence>
<dbReference type="AlphaFoldDB" id="A0A1U7CVE5"/>
<feature type="region of interest" description="Disordered" evidence="1">
    <location>
        <begin position="233"/>
        <end position="263"/>
    </location>
</feature>
<name>A0A1U7CVE5_9BACT</name>
<dbReference type="SUPFAM" id="SSF53335">
    <property type="entry name" value="S-adenosyl-L-methionine-dependent methyltransferases"/>
    <property type="match status" value="1"/>
</dbReference>
<keyword evidence="4" id="KW-1185">Reference proteome</keyword>
<organism evidence="3 4">
    <name type="scientific">Paludisphaera borealis</name>
    <dbReference type="NCBI Taxonomy" id="1387353"/>
    <lineage>
        <taxon>Bacteria</taxon>
        <taxon>Pseudomonadati</taxon>
        <taxon>Planctomycetota</taxon>
        <taxon>Planctomycetia</taxon>
        <taxon>Isosphaerales</taxon>
        <taxon>Isosphaeraceae</taxon>
        <taxon>Paludisphaera</taxon>
    </lineage>
</organism>
<evidence type="ECO:0000313" key="4">
    <source>
        <dbReference type="Proteomes" id="UP000186309"/>
    </source>
</evidence>
<accession>A0A1U7CVE5</accession>
<dbReference type="Pfam" id="PF08241">
    <property type="entry name" value="Methyltransf_11"/>
    <property type="match status" value="1"/>
</dbReference>
<sequence>MRDHNKAFCRLVAETFDCPAPVFEFGSYQVEGQEGYANLRGMFAGKSFVGCDMRAGPGVDRIEDVSAISLPSNSAGTVLCVETFEHVFEVRRAFDEVFRILKPGGLFLITTPLNFRIHAYPDDYWRMTPSCLRRMMSPYEGRIIGSQGFSSFPHSVMALGAKTPAPSDFTERAEALIAGYRRHLEEASASLPLRAKMRRRIGAIYRSKGERQQLTGYYHSDFTVETGVELQPSATREARFDAASSATPGSKKHDPKKVGNGKKSLWRHPSIAYWF</sequence>
<proteinExistence type="predicted"/>
<dbReference type="RefSeq" id="WP_076349341.1">
    <property type="nucleotide sequence ID" value="NZ_CP019082.1"/>
</dbReference>
<dbReference type="OrthoDB" id="272052at2"/>
<evidence type="ECO:0000313" key="3">
    <source>
        <dbReference type="EMBL" id="APW62912.1"/>
    </source>
</evidence>
<feature type="domain" description="Methyltransferase type 11" evidence="2">
    <location>
        <begin position="62"/>
        <end position="109"/>
    </location>
</feature>
<dbReference type="Gene3D" id="3.40.50.150">
    <property type="entry name" value="Vaccinia Virus protein VP39"/>
    <property type="match status" value="1"/>
</dbReference>
<dbReference type="InterPro" id="IPR013216">
    <property type="entry name" value="Methyltransf_11"/>
</dbReference>
<dbReference type="EMBL" id="CP019082">
    <property type="protein sequence ID" value="APW62912.1"/>
    <property type="molecule type" value="Genomic_DNA"/>
</dbReference>